<dbReference type="SMART" id="SM00225">
    <property type="entry name" value="BTB"/>
    <property type="match status" value="1"/>
</dbReference>
<evidence type="ECO:0000313" key="2">
    <source>
        <dbReference type="EMBL" id="KZV92467.1"/>
    </source>
</evidence>
<accession>A0A165HU38</accession>
<dbReference type="InParanoid" id="A0A165HU38"/>
<organism evidence="2 3">
    <name type="scientific">Exidia glandulosa HHB12029</name>
    <dbReference type="NCBI Taxonomy" id="1314781"/>
    <lineage>
        <taxon>Eukaryota</taxon>
        <taxon>Fungi</taxon>
        <taxon>Dikarya</taxon>
        <taxon>Basidiomycota</taxon>
        <taxon>Agaricomycotina</taxon>
        <taxon>Agaricomycetes</taxon>
        <taxon>Auriculariales</taxon>
        <taxon>Exidiaceae</taxon>
        <taxon>Exidia</taxon>
    </lineage>
</organism>
<proteinExistence type="predicted"/>
<dbReference type="Proteomes" id="UP000077266">
    <property type="component" value="Unassembled WGS sequence"/>
</dbReference>
<feature type="domain" description="BTB" evidence="1">
    <location>
        <begin position="22"/>
        <end position="87"/>
    </location>
</feature>
<dbReference type="InterPro" id="IPR011333">
    <property type="entry name" value="SKP1/BTB/POZ_sf"/>
</dbReference>
<dbReference type="EMBL" id="KV426008">
    <property type="protein sequence ID" value="KZV92467.1"/>
    <property type="molecule type" value="Genomic_DNA"/>
</dbReference>
<keyword evidence="3" id="KW-1185">Reference proteome</keyword>
<dbReference type="OrthoDB" id="3027208at2759"/>
<evidence type="ECO:0000313" key="3">
    <source>
        <dbReference type="Proteomes" id="UP000077266"/>
    </source>
</evidence>
<dbReference type="CDD" id="cd18186">
    <property type="entry name" value="BTB_POZ_ZBTB_KLHL-like"/>
    <property type="match status" value="1"/>
</dbReference>
<gene>
    <name evidence="2" type="ORF">EXIGLDRAFT_769014</name>
</gene>
<dbReference type="SUPFAM" id="SSF54695">
    <property type="entry name" value="POZ domain"/>
    <property type="match status" value="1"/>
</dbReference>
<dbReference type="Gene3D" id="3.30.710.10">
    <property type="entry name" value="Potassium Channel Kv1.1, Chain A"/>
    <property type="match status" value="1"/>
</dbReference>
<reference evidence="2 3" key="1">
    <citation type="journal article" date="2016" name="Mol. Biol. Evol.">
        <title>Comparative Genomics of Early-Diverging Mushroom-Forming Fungi Provides Insights into the Origins of Lignocellulose Decay Capabilities.</title>
        <authorList>
            <person name="Nagy L.G."/>
            <person name="Riley R."/>
            <person name="Tritt A."/>
            <person name="Adam C."/>
            <person name="Daum C."/>
            <person name="Floudas D."/>
            <person name="Sun H."/>
            <person name="Yadav J.S."/>
            <person name="Pangilinan J."/>
            <person name="Larsson K.H."/>
            <person name="Matsuura K."/>
            <person name="Barry K."/>
            <person name="Labutti K."/>
            <person name="Kuo R."/>
            <person name="Ohm R.A."/>
            <person name="Bhattacharya S.S."/>
            <person name="Shirouzu T."/>
            <person name="Yoshinaga Y."/>
            <person name="Martin F.M."/>
            <person name="Grigoriev I.V."/>
            <person name="Hibbett D.S."/>
        </authorList>
    </citation>
    <scope>NUCLEOTIDE SEQUENCE [LARGE SCALE GENOMIC DNA]</scope>
    <source>
        <strain evidence="2 3">HHB12029</strain>
    </source>
</reference>
<evidence type="ECO:0000259" key="1">
    <source>
        <dbReference type="PROSITE" id="PS50097"/>
    </source>
</evidence>
<name>A0A165HU38_EXIGL</name>
<protein>
    <recommendedName>
        <fullName evidence="1">BTB domain-containing protein</fullName>
    </recommendedName>
</protein>
<sequence length="293" mass="32908">MATKNEAGGVVTRHEKFWFDDGDFVLQAENTQFKVHRFMLSRESDFFKGMLSLPVDTPTVVEGTESAPLFVPEVTASGMSVLLRFIYLRWREMVAINPSDLEAHVLAAHRLQLQKILEGLVEQAKARLPVGRRLMLALRCGPDDWILEEFTTLVQSFSEEAIPDALDPAVTAKIWQARHLIGVQRVATLNADNLERTPPWSSLSPPPRMCEHIRLTIAGIVVQHPRKLFVNMLVRDNSFVSDCPECKAAAERLGKGDYPPLRAETSIIQKVWEGEKVKNSSRRGTGFGIIFCS</sequence>
<dbReference type="PROSITE" id="PS50097">
    <property type="entry name" value="BTB"/>
    <property type="match status" value="1"/>
</dbReference>
<dbReference type="AlphaFoldDB" id="A0A165HU38"/>
<dbReference type="Pfam" id="PF00651">
    <property type="entry name" value="BTB"/>
    <property type="match status" value="1"/>
</dbReference>
<dbReference type="InterPro" id="IPR000210">
    <property type="entry name" value="BTB/POZ_dom"/>
</dbReference>